<name>A0A850Q352_9RHOB</name>
<comment type="caution">
    <text evidence="1">The sequence shown here is derived from an EMBL/GenBank/DDBJ whole genome shotgun (WGS) entry which is preliminary data.</text>
</comment>
<dbReference type="PANTHER" id="PTHR34472">
    <property type="entry name" value="SULFUR CARRIER PROTEIN THIS"/>
    <property type="match status" value="1"/>
</dbReference>
<evidence type="ECO:0000313" key="2">
    <source>
        <dbReference type="Proteomes" id="UP000592216"/>
    </source>
</evidence>
<dbReference type="CDD" id="cd00565">
    <property type="entry name" value="Ubl_ThiS"/>
    <property type="match status" value="1"/>
</dbReference>
<reference evidence="1 2" key="1">
    <citation type="submission" date="2020-04" db="EMBL/GenBank/DDBJ databases">
        <title>Donghicola sp., a member of the Rhodobacteraceae family isolated from mangrove forest in Thailand.</title>
        <authorList>
            <person name="Charoenyingcharoen P."/>
            <person name="Yukphan P."/>
        </authorList>
    </citation>
    <scope>NUCLEOTIDE SEQUENCE [LARGE SCALE GENOMIC DNA]</scope>
    <source>
        <strain evidence="1 2">B5-SW-15</strain>
    </source>
</reference>
<dbReference type="EMBL" id="JABCJE010000005">
    <property type="protein sequence ID" value="NVO24077.1"/>
    <property type="molecule type" value="Genomic_DNA"/>
</dbReference>
<proteinExistence type="predicted"/>
<dbReference type="Pfam" id="PF02597">
    <property type="entry name" value="ThiS"/>
    <property type="match status" value="1"/>
</dbReference>
<dbReference type="InterPro" id="IPR016155">
    <property type="entry name" value="Mopterin_synth/thiamin_S_b"/>
</dbReference>
<organism evidence="1 2">
    <name type="scientific">Donghicola mangrovi</name>
    <dbReference type="NCBI Taxonomy" id="2729614"/>
    <lineage>
        <taxon>Bacteria</taxon>
        <taxon>Pseudomonadati</taxon>
        <taxon>Pseudomonadota</taxon>
        <taxon>Alphaproteobacteria</taxon>
        <taxon>Rhodobacterales</taxon>
        <taxon>Roseobacteraceae</taxon>
        <taxon>Donghicola</taxon>
    </lineage>
</organism>
<dbReference type="Proteomes" id="UP000592216">
    <property type="component" value="Unassembled WGS sequence"/>
</dbReference>
<dbReference type="InterPro" id="IPR010035">
    <property type="entry name" value="Thi_S"/>
</dbReference>
<dbReference type="AlphaFoldDB" id="A0A850Q352"/>
<dbReference type="PANTHER" id="PTHR34472:SF1">
    <property type="entry name" value="SULFUR CARRIER PROTEIN THIS"/>
    <property type="match status" value="1"/>
</dbReference>
<protein>
    <submittedName>
        <fullName evidence="1">Sulfur carrier protein ThiS</fullName>
    </submittedName>
</protein>
<evidence type="ECO:0000313" key="1">
    <source>
        <dbReference type="EMBL" id="NVO24077.1"/>
    </source>
</evidence>
<dbReference type="RefSeq" id="WP_177157893.1">
    <property type="nucleotide sequence ID" value="NZ_JABCJE010000005.1"/>
</dbReference>
<dbReference type="Gene3D" id="3.10.20.30">
    <property type="match status" value="1"/>
</dbReference>
<dbReference type="SUPFAM" id="SSF54285">
    <property type="entry name" value="MoaD/ThiS"/>
    <property type="match status" value="1"/>
</dbReference>
<gene>
    <name evidence="1" type="primary">thiS</name>
    <name evidence="1" type="ORF">HJ536_11985</name>
</gene>
<sequence>MQVELNGEPIATDAATLADLIAAQGFDAASVATALNGDFVPRGLRATTPIPEGAKIEVLSPMQGG</sequence>
<dbReference type="InterPro" id="IPR003749">
    <property type="entry name" value="ThiS/MoaD-like"/>
</dbReference>
<accession>A0A850Q352</accession>
<dbReference type="InterPro" id="IPR012675">
    <property type="entry name" value="Beta-grasp_dom_sf"/>
</dbReference>
<dbReference type="NCBIfam" id="TIGR01683">
    <property type="entry name" value="thiS"/>
    <property type="match status" value="1"/>
</dbReference>